<keyword evidence="2" id="KW-1185">Reference proteome</keyword>
<dbReference type="Proteomes" id="UP000236737">
    <property type="component" value="Unassembled WGS sequence"/>
</dbReference>
<accession>A0A1H5Z6J7</accession>
<reference evidence="2" key="1">
    <citation type="submission" date="2016-10" db="EMBL/GenBank/DDBJ databases">
        <authorList>
            <person name="Varghese N."/>
            <person name="Submissions S."/>
        </authorList>
    </citation>
    <scope>NUCLEOTIDE SEQUENCE [LARGE SCALE GENOMIC DNA]</scope>
    <source>
        <strain evidence="2">CGMCC 1.9230</strain>
    </source>
</reference>
<sequence length="153" mass="17634">MTLKFTYTGSEALEMLKTTFPKSWEQEITDGQIFIRSLMRMYQLTAVEAYQKFLNQTGSVEKSISTLAALHVMNCQSKIAEEIKGIQENQLAYGNQLIALESSKNTSFEDKKTLRSYYISKQNELQQRIENIIFDYPVIGAKRVIVQTNLFKN</sequence>
<organism evidence="1 2">
    <name type="scientific">Flavobacterium urumqiense</name>
    <dbReference type="NCBI Taxonomy" id="935224"/>
    <lineage>
        <taxon>Bacteria</taxon>
        <taxon>Pseudomonadati</taxon>
        <taxon>Bacteroidota</taxon>
        <taxon>Flavobacteriia</taxon>
        <taxon>Flavobacteriales</taxon>
        <taxon>Flavobacteriaceae</taxon>
        <taxon>Flavobacterium</taxon>
    </lineage>
</organism>
<dbReference type="RefSeq" id="WP_104000315.1">
    <property type="nucleotide sequence ID" value="NZ_FNVP01000009.1"/>
</dbReference>
<dbReference type="OrthoDB" id="1362923at2"/>
<evidence type="ECO:0000313" key="2">
    <source>
        <dbReference type="Proteomes" id="UP000236737"/>
    </source>
</evidence>
<dbReference type="AlphaFoldDB" id="A0A1H5Z6J7"/>
<protein>
    <submittedName>
        <fullName evidence="1">Uncharacterized protein</fullName>
    </submittedName>
</protein>
<dbReference type="EMBL" id="FNVP01000009">
    <property type="protein sequence ID" value="SEG31217.1"/>
    <property type="molecule type" value="Genomic_DNA"/>
</dbReference>
<proteinExistence type="predicted"/>
<name>A0A1H5Z6J7_9FLAO</name>
<evidence type="ECO:0000313" key="1">
    <source>
        <dbReference type="EMBL" id="SEG31217.1"/>
    </source>
</evidence>
<gene>
    <name evidence="1" type="ORF">SAMN04488130_10996</name>
</gene>